<feature type="compositionally biased region" description="Polar residues" evidence="1">
    <location>
        <begin position="51"/>
        <end position="65"/>
    </location>
</feature>
<accession>A0A6C9QKB7</accession>
<sequence length="82" mass="10008">PERRQVFKEKIQQHSLNQQQRDNARQRVQSASPEQRQVFRKKVQESRPQRLNDSNRTARLNNEQRSAIRERLSERGARRMER</sequence>
<dbReference type="AlphaFoldDB" id="A0A6C9QKB7"/>
<feature type="compositionally biased region" description="Basic and acidic residues" evidence="1">
    <location>
        <begin position="66"/>
        <end position="82"/>
    </location>
</feature>
<evidence type="ECO:0000256" key="1">
    <source>
        <dbReference type="SAM" id="MobiDB-lite"/>
    </source>
</evidence>
<organism evidence="2">
    <name type="scientific">Escherichia coli</name>
    <dbReference type="NCBI Taxonomy" id="562"/>
    <lineage>
        <taxon>Bacteria</taxon>
        <taxon>Pseudomonadati</taxon>
        <taxon>Pseudomonadota</taxon>
        <taxon>Gammaproteobacteria</taxon>
        <taxon>Enterobacterales</taxon>
        <taxon>Enterobacteriaceae</taxon>
        <taxon>Escherichia</taxon>
    </lineage>
</organism>
<feature type="compositionally biased region" description="Polar residues" evidence="1">
    <location>
        <begin position="13"/>
        <end position="35"/>
    </location>
</feature>
<gene>
    <name evidence="2" type="ORF">GKE65_24710</name>
</gene>
<feature type="non-terminal residue" evidence="2">
    <location>
        <position position="1"/>
    </location>
</feature>
<reference evidence="2" key="1">
    <citation type="journal article" date="2019" name="Nat. Med.">
        <title>A library of human gut bacterial isolates paired with longitudinal multiomics data enables mechanistic microbiome research.</title>
        <authorList>
            <person name="Poyet M."/>
            <person name="Groussin M."/>
            <person name="Gibbons S.M."/>
            <person name="Avila-Pacheco J."/>
            <person name="Jiang X."/>
            <person name="Kearney S.M."/>
            <person name="Perrotta A.R."/>
            <person name="Berdy B."/>
            <person name="Zhao S."/>
            <person name="Lieberman T.D."/>
            <person name="Swanson P.K."/>
            <person name="Smith M."/>
            <person name="Roesemann S."/>
            <person name="Alexander J.E."/>
            <person name="Rich S.A."/>
            <person name="Livny J."/>
            <person name="Vlamakis H."/>
            <person name="Clish C."/>
            <person name="Bullock K."/>
            <person name="Deik A."/>
            <person name="Scott J."/>
            <person name="Pierce K.A."/>
            <person name="Xavier R.J."/>
            <person name="Alm E.J."/>
        </authorList>
    </citation>
    <scope>NUCLEOTIDE SEQUENCE</scope>
    <source>
        <strain evidence="2">BIOML-A446</strain>
    </source>
</reference>
<dbReference type="EMBL" id="WKRU01000422">
    <property type="protein sequence ID" value="MSL41298.1"/>
    <property type="molecule type" value="Genomic_DNA"/>
</dbReference>
<protein>
    <submittedName>
        <fullName evidence="2">DUF3300 domain-containing protein</fullName>
    </submittedName>
</protein>
<feature type="compositionally biased region" description="Basic and acidic residues" evidence="1">
    <location>
        <begin position="1"/>
        <end position="12"/>
    </location>
</feature>
<name>A0A6C9QKB7_ECOLX</name>
<comment type="caution">
    <text evidence="2">The sequence shown here is derived from an EMBL/GenBank/DDBJ whole genome shotgun (WGS) entry which is preliminary data.</text>
</comment>
<proteinExistence type="predicted"/>
<evidence type="ECO:0000313" key="2">
    <source>
        <dbReference type="EMBL" id="MSL41298.1"/>
    </source>
</evidence>
<feature type="region of interest" description="Disordered" evidence="1">
    <location>
        <begin position="1"/>
        <end position="82"/>
    </location>
</feature>